<dbReference type="AlphaFoldDB" id="A0A176WYM3"/>
<comment type="caution">
    <text evidence="1">The sequence shown here is derived from an EMBL/GenBank/DDBJ whole genome shotgun (WGS) entry which is preliminary data.</text>
</comment>
<reference evidence="1 2" key="1">
    <citation type="submission" date="2016-05" db="EMBL/GenBank/DDBJ databases">
        <authorList>
            <person name="Lavstsen T."/>
            <person name="Jespersen J.S."/>
        </authorList>
    </citation>
    <scope>NUCLEOTIDE SEQUENCE [LARGE SCALE GENOMIC DNA]</scope>
    <source>
        <strain evidence="1 2">KCJ1736</strain>
    </source>
</reference>
<name>A0A176WYM3_AGRTU</name>
<dbReference type="EMBL" id="LXPS01000039">
    <property type="protein sequence ID" value="OAE37667.1"/>
    <property type="molecule type" value="Genomic_DNA"/>
</dbReference>
<proteinExistence type="predicted"/>
<gene>
    <name evidence="1" type="ORF">A7J57_08805</name>
</gene>
<dbReference type="Proteomes" id="UP000077098">
    <property type="component" value="Unassembled WGS sequence"/>
</dbReference>
<organism evidence="1 2">
    <name type="scientific">Agrobacterium tumefaciens</name>
    <dbReference type="NCBI Taxonomy" id="358"/>
    <lineage>
        <taxon>Bacteria</taxon>
        <taxon>Pseudomonadati</taxon>
        <taxon>Pseudomonadota</taxon>
        <taxon>Alphaproteobacteria</taxon>
        <taxon>Hyphomicrobiales</taxon>
        <taxon>Rhizobiaceae</taxon>
        <taxon>Rhizobium/Agrobacterium group</taxon>
        <taxon>Agrobacterium</taxon>
        <taxon>Agrobacterium tumefaciens complex</taxon>
    </lineage>
</organism>
<sequence length="85" mass="10264">MIIELYDSRKEFPRGFEFFITAEGDLMSKSPSPVIKRDLMQVVLEHRTDEFPTYQQELTLVRIEIVYAEYRPRTVAFYNKEEWKP</sequence>
<evidence type="ECO:0000313" key="2">
    <source>
        <dbReference type="Proteomes" id="UP000077098"/>
    </source>
</evidence>
<evidence type="ECO:0000313" key="1">
    <source>
        <dbReference type="EMBL" id="OAE37667.1"/>
    </source>
</evidence>
<accession>A0A176WYM3</accession>
<protein>
    <submittedName>
        <fullName evidence="1">Uncharacterized protein</fullName>
    </submittedName>
</protein>
<dbReference type="RefSeq" id="WP_063951349.1">
    <property type="nucleotide sequence ID" value="NZ_LXPS01000039.1"/>
</dbReference>